<dbReference type="InterPro" id="IPR006626">
    <property type="entry name" value="PbH1"/>
</dbReference>
<dbReference type="InterPro" id="IPR012334">
    <property type="entry name" value="Pectin_lyas_fold"/>
</dbReference>
<dbReference type="EMBL" id="FSRQ01000003">
    <property type="protein sequence ID" value="SIO28677.1"/>
    <property type="molecule type" value="Genomic_DNA"/>
</dbReference>
<evidence type="ECO:0000259" key="1">
    <source>
        <dbReference type="Pfam" id="PF13229"/>
    </source>
</evidence>
<dbReference type="SUPFAM" id="SSF51126">
    <property type="entry name" value="Pectin lyase-like"/>
    <property type="match status" value="1"/>
</dbReference>
<dbReference type="OrthoDB" id="9808066at2"/>
<accession>A0A1N6I9I1</accession>
<reference evidence="3" key="1">
    <citation type="submission" date="2016-12" db="EMBL/GenBank/DDBJ databases">
        <authorList>
            <person name="Varghese N."/>
            <person name="Submissions S."/>
        </authorList>
    </citation>
    <scope>NUCLEOTIDE SEQUENCE [LARGE SCALE GENOMIC DNA]</scope>
    <source>
        <strain evidence="3">DSM 16779</strain>
    </source>
</reference>
<dbReference type="RefSeq" id="WP_074231432.1">
    <property type="nucleotide sequence ID" value="NZ_FSRQ01000003.1"/>
</dbReference>
<proteinExistence type="predicted"/>
<evidence type="ECO:0000313" key="3">
    <source>
        <dbReference type="Proteomes" id="UP000184782"/>
    </source>
</evidence>
<protein>
    <submittedName>
        <fullName evidence="2">Right handed beta helix region</fullName>
    </submittedName>
</protein>
<sequence length="643" mass="73004">MIRIVFLFCFFVSYFAFSQHVIYVSILGNDKNSGSIKSPVYSLQAAFKIAQNKNNQPVDIKVSGGNYVFTNELNLNENISRTENTKIRVIGDPKNRPVLFGGNRIVPVINKQTQEWILNTNKSEFSSLSEPPQIISVNGKQRMISKFPSTDFLTPLGVKYYDKKFVVKIPESLNNLLKSYNKTNIKNVYVTFFVKWTNIIRYIEEHNYEDSTITFVGNNFPDYYNIVPLKTHFYVNNVEKKLNNGEWYYKDLNEIIYKPKNDEVIDEAVIYLASTNKAITITGKPDHKVSFLEFENIEFNTIGKGLEKSGYFPYQSAANIDAAIELNYSNNIVLKNIKVDNTSKSAIWIKDGCNDIKISKSNLQNLGASAIKIGVPKYGSEANITKNTSIIDNRIFGGGQLYPDAAGVIIFDSFLNTVSHNEISNFTYSGISLGWVWGYGKSFAHSNTVSYNHIFNIGQGTLDDLGGIYTLGISNGTLIENNIVHDVKSNEYGGWGIFADEGSSGLEIKNNLIYNCSSAGFHQHYGKNNIIENNIFAFNSLAELEATRIEEHLSLTFTRNIVVHKNDNIFTQNWNSIRKKTDNNIYFILDNKRSINLLQNESNVFFLNPMLKKNKFYYLIGNNDIFKLTKFKKIDFSKVGITQ</sequence>
<keyword evidence="3" id="KW-1185">Reference proteome</keyword>
<dbReference type="PANTHER" id="PTHR36453">
    <property type="entry name" value="SECRETED PROTEIN-RELATED"/>
    <property type="match status" value="1"/>
</dbReference>
<dbReference type="Pfam" id="PF13229">
    <property type="entry name" value="Beta_helix"/>
    <property type="match status" value="1"/>
</dbReference>
<dbReference type="SMART" id="SM00710">
    <property type="entry name" value="PbH1"/>
    <property type="match status" value="8"/>
</dbReference>
<organism evidence="2 3">
    <name type="scientific">Chryseobacterium scophthalmum</name>
    <dbReference type="NCBI Taxonomy" id="59733"/>
    <lineage>
        <taxon>Bacteria</taxon>
        <taxon>Pseudomonadati</taxon>
        <taxon>Bacteroidota</taxon>
        <taxon>Flavobacteriia</taxon>
        <taxon>Flavobacteriales</taxon>
        <taxon>Weeksellaceae</taxon>
        <taxon>Chryseobacterium group</taxon>
        <taxon>Chryseobacterium</taxon>
    </lineage>
</organism>
<gene>
    <name evidence="2" type="ORF">SAMN05421769_3182</name>
</gene>
<dbReference type="AlphaFoldDB" id="A0A1N6I9I1"/>
<dbReference type="InterPro" id="IPR039448">
    <property type="entry name" value="Beta_helix"/>
</dbReference>
<dbReference type="Gene3D" id="2.160.20.10">
    <property type="entry name" value="Single-stranded right-handed beta-helix, Pectin lyase-like"/>
    <property type="match status" value="2"/>
</dbReference>
<dbReference type="STRING" id="59733.SAMN05421769_3182"/>
<dbReference type="Proteomes" id="UP000184782">
    <property type="component" value="Unassembled WGS sequence"/>
</dbReference>
<name>A0A1N6I9I1_9FLAO</name>
<dbReference type="PANTHER" id="PTHR36453:SF1">
    <property type="entry name" value="RIGHT HANDED BETA HELIX DOMAIN-CONTAINING PROTEIN"/>
    <property type="match status" value="1"/>
</dbReference>
<evidence type="ECO:0000313" key="2">
    <source>
        <dbReference type="EMBL" id="SIO28677.1"/>
    </source>
</evidence>
<dbReference type="InterPro" id="IPR011050">
    <property type="entry name" value="Pectin_lyase_fold/virulence"/>
</dbReference>
<feature type="domain" description="Right handed beta helix" evidence="1">
    <location>
        <begin position="323"/>
        <end position="460"/>
    </location>
</feature>